<comment type="caution">
    <text evidence="1">The sequence shown here is derived from an EMBL/GenBank/DDBJ whole genome shotgun (WGS) entry which is preliminary data.</text>
</comment>
<reference evidence="1 2" key="1">
    <citation type="submission" date="2024-06" db="EMBL/GenBank/DDBJ databases">
        <title>Sorghum-associated microbial communities from plants grown in Nebraska, USA.</title>
        <authorList>
            <person name="Schachtman D."/>
        </authorList>
    </citation>
    <scope>NUCLEOTIDE SEQUENCE [LARGE SCALE GENOMIC DNA]</scope>
    <source>
        <strain evidence="1 2">1288</strain>
    </source>
</reference>
<dbReference type="RefSeq" id="WP_354312014.1">
    <property type="nucleotide sequence ID" value="NZ_JBEPME010000001.1"/>
</dbReference>
<accession>A0ABV2K2U3</accession>
<organism evidence="1 2">
    <name type="scientific">Sporosarcina psychrophila</name>
    <name type="common">Bacillus psychrophilus</name>
    <dbReference type="NCBI Taxonomy" id="1476"/>
    <lineage>
        <taxon>Bacteria</taxon>
        <taxon>Bacillati</taxon>
        <taxon>Bacillota</taxon>
        <taxon>Bacilli</taxon>
        <taxon>Bacillales</taxon>
        <taxon>Caryophanaceae</taxon>
        <taxon>Sporosarcina</taxon>
    </lineage>
</organism>
<gene>
    <name evidence="1" type="ORF">ABIC55_000470</name>
</gene>
<dbReference type="Proteomes" id="UP001549104">
    <property type="component" value="Unassembled WGS sequence"/>
</dbReference>
<dbReference type="EMBL" id="JBEPME010000001">
    <property type="protein sequence ID" value="MET3655386.1"/>
    <property type="molecule type" value="Genomic_DNA"/>
</dbReference>
<protein>
    <submittedName>
        <fullName evidence="1">Uncharacterized protein</fullName>
    </submittedName>
</protein>
<keyword evidence="2" id="KW-1185">Reference proteome</keyword>
<name>A0ABV2K2U3_SPOPS</name>
<sequence>MIGLIPDYILAGGTITSSTLFGDGSVKILFVNHHATNASWADRLVVIGLDFSSNQIKVTTNPVEGQEEFSQRVSNGQPPQEWNVGINTDKNPQFSLTFTDVAGNSVTTGTFIVQGSDAGKLK</sequence>
<proteinExistence type="predicted"/>
<evidence type="ECO:0000313" key="2">
    <source>
        <dbReference type="Proteomes" id="UP001549104"/>
    </source>
</evidence>
<evidence type="ECO:0000313" key="1">
    <source>
        <dbReference type="EMBL" id="MET3655386.1"/>
    </source>
</evidence>